<protein>
    <submittedName>
        <fullName evidence="1">Uncharacterized protein</fullName>
    </submittedName>
</protein>
<dbReference type="AlphaFoldDB" id="A0A7R9FDY9"/>
<dbReference type="EMBL" id="OD601809">
    <property type="protein sequence ID" value="CAD7451637.1"/>
    <property type="molecule type" value="Genomic_DNA"/>
</dbReference>
<organism evidence="1">
    <name type="scientific">Timema bartmani</name>
    <dbReference type="NCBI Taxonomy" id="61472"/>
    <lineage>
        <taxon>Eukaryota</taxon>
        <taxon>Metazoa</taxon>
        <taxon>Ecdysozoa</taxon>
        <taxon>Arthropoda</taxon>
        <taxon>Hexapoda</taxon>
        <taxon>Insecta</taxon>
        <taxon>Pterygota</taxon>
        <taxon>Neoptera</taxon>
        <taxon>Polyneoptera</taxon>
        <taxon>Phasmatodea</taxon>
        <taxon>Timematodea</taxon>
        <taxon>Timematoidea</taxon>
        <taxon>Timematidae</taxon>
        <taxon>Timema</taxon>
    </lineage>
</organism>
<reference evidence="1" key="1">
    <citation type="submission" date="2020-11" db="EMBL/GenBank/DDBJ databases">
        <authorList>
            <person name="Tran Van P."/>
        </authorList>
    </citation>
    <scope>NUCLEOTIDE SEQUENCE</scope>
</reference>
<sequence length="52" mass="5843">MQGRSCDLSGMFSSLLCVSTQGPPVLVSSRSRIYPLLSDWVFELFHHRNSSL</sequence>
<name>A0A7R9FDY9_9NEOP</name>
<proteinExistence type="predicted"/>
<gene>
    <name evidence="1" type="ORF">TBIB3V08_LOCUS13905</name>
</gene>
<accession>A0A7R9FDY9</accession>
<evidence type="ECO:0000313" key="1">
    <source>
        <dbReference type="EMBL" id="CAD7451637.1"/>
    </source>
</evidence>